<keyword evidence="3 8" id="KW-0863">Zinc-finger</keyword>
<dbReference type="GO" id="GO:0000287">
    <property type="term" value="F:magnesium ion binding"/>
    <property type="evidence" value="ECO:0007669"/>
    <property type="project" value="TreeGrafter"/>
</dbReference>
<dbReference type="Gene3D" id="1.50.10.130">
    <property type="entry name" value="Terpene synthase, N-terminal domain"/>
    <property type="match status" value="1"/>
</dbReference>
<evidence type="ECO:0000256" key="3">
    <source>
        <dbReference type="ARBA" id="ARBA00022771"/>
    </source>
</evidence>
<name>A0A2U1P3Z8_ARTAN</name>
<dbReference type="PANTHER" id="PTHR31739">
    <property type="entry name" value="ENT-COPALYL DIPHOSPHATE SYNTHASE, CHLOROPLASTIC"/>
    <property type="match status" value="1"/>
</dbReference>
<dbReference type="PROSITE" id="PS50089">
    <property type="entry name" value="ZF_RING_2"/>
    <property type="match status" value="1"/>
</dbReference>
<sequence>MAHWGFRLSKTKVEVGRIERIMYKFGCKLASIRIKRIVFFPLFLFHLVVARGRFSLPAPSAPRDRHWAPCHAIVGMPLLVAFELLLCVFLESVYVLKVPAVDLKIVFLPLLAFEVAILVDNVRMCKALLPGDDENLSDDAIWETLPHFWVSISMVFFIAATLFTLLKLCECFAFLVCTRWSNPAIHRDSESREATSSSTSIRYIDWNSGLVVPSDDISEESMCGLQDIGGHITKIPIIAFQILLCIHLEFQKGPNAASFIPLPIVFSPILLLQGAGVLVSGSQLVEKNLVLLRNGSRTGRYFVLSARARDCFGFLYHGSRLLGWWSIDEESREEQARLYCDGASGYNTFSGYPPEVVKKMPKKDLAEEVWRLQAALSEQSEISKISLEEYERLQNEKVLCRVCFEREISIVLLPCRHRVLCSTCSDKCKKCPICRVNIEERLTIRGGIKGVNVRCKAFDKPNNKDELQQIDLSHMDEQHSVKKYVESIKSIFALMGDGVISPSAYDTAWVALMEDVNEPNGGPQFPLCLKWIIDHQLPDGSWGESLMFSAFDRLLNTLACVIALTFWNIHSDKCKKDENMNKLGDEKEEHMTPGFELVFPSLIELAQKLEIDVPNDSPVLNKIYAKREIKLAKIPKNILHKTPTIMLYSLEGMKDLDWEQLLKLQSKSGSFLFSPAATAFAFMQTKDPNCLEYLTNLVAKFNGGVNKQNTFDAVPNAYPVDMYERIWIVDRLQRLGIARYFHSEIKDCVDYIYRYWDEQGVGFARNCNVPDLDDTAMAFRVLRTNGYQISPDVFQHFKKDRQFVCYPGQSTETVTVMLSLYRASQVLFPGEKILNEAKNFSHKFLTEKRSANKILDRWIITKDLSSEITYVLDVPWYASLPRLEARYYLDQYGGEDDVWIAKTLYRMGNICNSKYLDMAKLDYNHCQAIHQLEWSQIQKWYAHLKVEERFHTRLLWSYYLAAASIFEPERCIERVAWTKTAVICDIITSFYTSPGFSNDDMQAFADEFSNPQCHQKDGKPWHVVLEALHNTLKQISSKAHVALGIDIHPHLCRAVSFPSLSSTYSTPKYHHLVHGCSPICVLFVQKWTSWLLRWQEQGNHIGGEAELIVQVINISSGRWLPEEPLSHPQYRLLSSITNDLCHQISRKENSMVCSQIESKMQELVQLVLCDSSHDLDTDLKGTFLTVAKAFYYKAYFDPESINRHIGRVLFENVI</sequence>
<organism evidence="11 12">
    <name type="scientific">Artemisia annua</name>
    <name type="common">Sweet wormwood</name>
    <dbReference type="NCBI Taxonomy" id="35608"/>
    <lineage>
        <taxon>Eukaryota</taxon>
        <taxon>Viridiplantae</taxon>
        <taxon>Streptophyta</taxon>
        <taxon>Embryophyta</taxon>
        <taxon>Tracheophyta</taxon>
        <taxon>Spermatophyta</taxon>
        <taxon>Magnoliopsida</taxon>
        <taxon>eudicotyledons</taxon>
        <taxon>Gunneridae</taxon>
        <taxon>Pentapetalae</taxon>
        <taxon>asterids</taxon>
        <taxon>campanulids</taxon>
        <taxon>Asterales</taxon>
        <taxon>Asteraceae</taxon>
        <taxon>Asteroideae</taxon>
        <taxon>Anthemideae</taxon>
        <taxon>Artemisiinae</taxon>
        <taxon>Artemisia</taxon>
    </lineage>
</organism>
<dbReference type="InterPro" id="IPR008930">
    <property type="entry name" value="Terpenoid_cyclase/PrenylTrfase"/>
</dbReference>
<dbReference type="Gene3D" id="1.50.10.160">
    <property type="match status" value="1"/>
</dbReference>
<evidence type="ECO:0000313" key="12">
    <source>
        <dbReference type="Proteomes" id="UP000245207"/>
    </source>
</evidence>
<dbReference type="SUPFAM" id="SSF57850">
    <property type="entry name" value="RING/U-box"/>
    <property type="match status" value="1"/>
</dbReference>
<dbReference type="GO" id="GO:0009899">
    <property type="term" value="F:ent-kaurene synthase activity"/>
    <property type="evidence" value="ECO:0007669"/>
    <property type="project" value="UniProtKB-EC"/>
</dbReference>
<proteinExistence type="predicted"/>
<dbReference type="EC" id="4.2.3.19" evidence="7"/>
<evidence type="ECO:0000256" key="7">
    <source>
        <dbReference type="ARBA" id="ARBA00066670"/>
    </source>
</evidence>
<dbReference type="InterPro" id="IPR001906">
    <property type="entry name" value="Terpene_synth_N"/>
</dbReference>
<evidence type="ECO:0000256" key="9">
    <source>
        <dbReference type="SAM" id="Phobius"/>
    </source>
</evidence>
<dbReference type="InterPro" id="IPR050148">
    <property type="entry name" value="Terpene_synthase-like"/>
</dbReference>
<dbReference type="Gene3D" id="1.10.600.10">
    <property type="entry name" value="Farnesyl Diphosphate Synthase"/>
    <property type="match status" value="1"/>
</dbReference>
<feature type="transmembrane region" description="Helical" evidence="9">
    <location>
        <begin position="37"/>
        <end position="54"/>
    </location>
</feature>
<keyword evidence="9" id="KW-0812">Transmembrane</keyword>
<reference evidence="11 12" key="1">
    <citation type="journal article" date="2018" name="Mol. Plant">
        <title>The genome of Artemisia annua provides insight into the evolution of Asteraceae family and artemisinin biosynthesis.</title>
        <authorList>
            <person name="Shen Q."/>
            <person name="Zhang L."/>
            <person name="Liao Z."/>
            <person name="Wang S."/>
            <person name="Yan T."/>
            <person name="Shi P."/>
            <person name="Liu M."/>
            <person name="Fu X."/>
            <person name="Pan Q."/>
            <person name="Wang Y."/>
            <person name="Lv Z."/>
            <person name="Lu X."/>
            <person name="Zhang F."/>
            <person name="Jiang W."/>
            <person name="Ma Y."/>
            <person name="Chen M."/>
            <person name="Hao X."/>
            <person name="Li L."/>
            <person name="Tang Y."/>
            <person name="Lv G."/>
            <person name="Zhou Y."/>
            <person name="Sun X."/>
            <person name="Brodelius P.E."/>
            <person name="Rose J.K.C."/>
            <person name="Tang K."/>
        </authorList>
    </citation>
    <scope>NUCLEOTIDE SEQUENCE [LARGE SCALE GENOMIC DNA]</scope>
    <source>
        <strain evidence="12">cv. Huhao1</strain>
        <tissue evidence="11">Leaf</tissue>
    </source>
</reference>
<comment type="catalytic activity">
    <reaction evidence="6">
        <text>ent-copalyl diphosphate = ent-kaur-16-ene + diphosphate</text>
        <dbReference type="Rhea" id="RHEA:22220"/>
        <dbReference type="ChEBI" id="CHEBI:15415"/>
        <dbReference type="ChEBI" id="CHEBI:33019"/>
        <dbReference type="ChEBI" id="CHEBI:58553"/>
        <dbReference type="EC" id="4.2.3.19"/>
    </reaction>
    <physiologicalReaction direction="left-to-right" evidence="6">
        <dbReference type="Rhea" id="RHEA:22221"/>
    </physiologicalReaction>
</comment>
<dbReference type="InterPro" id="IPR019396">
    <property type="entry name" value="TM_Fragile-X-F-assoc"/>
</dbReference>
<dbReference type="SUPFAM" id="SSF48239">
    <property type="entry name" value="Terpenoid cyclases/Protein prenyltransferases"/>
    <property type="match status" value="2"/>
</dbReference>
<dbReference type="SUPFAM" id="SSF48576">
    <property type="entry name" value="Terpenoid synthases"/>
    <property type="match status" value="1"/>
</dbReference>
<gene>
    <name evidence="11" type="ORF">CTI12_AA194690</name>
</gene>
<keyword evidence="5" id="KW-0460">Magnesium</keyword>
<feature type="transmembrane region" description="Helical" evidence="9">
    <location>
        <begin position="66"/>
        <end position="89"/>
    </location>
</feature>
<evidence type="ECO:0000256" key="2">
    <source>
        <dbReference type="ARBA" id="ARBA00022723"/>
    </source>
</evidence>
<accession>A0A2U1P3Z8</accession>
<dbReference type="Proteomes" id="UP000245207">
    <property type="component" value="Unassembled WGS sequence"/>
</dbReference>
<keyword evidence="4" id="KW-0862">Zinc</keyword>
<dbReference type="Pfam" id="PF01397">
    <property type="entry name" value="Terpene_synth"/>
    <property type="match status" value="1"/>
</dbReference>
<evidence type="ECO:0000256" key="6">
    <source>
        <dbReference type="ARBA" id="ARBA00050853"/>
    </source>
</evidence>
<keyword evidence="9" id="KW-0472">Membrane</keyword>
<evidence type="ECO:0000313" key="11">
    <source>
        <dbReference type="EMBL" id="PWA80495.1"/>
    </source>
</evidence>
<protein>
    <recommendedName>
        <fullName evidence="7">ent-kaurene synthase</fullName>
        <ecNumber evidence="7">4.2.3.19</ecNumber>
    </recommendedName>
</protein>
<keyword evidence="9" id="KW-1133">Transmembrane helix</keyword>
<dbReference type="InterPro" id="IPR036965">
    <property type="entry name" value="Terpene_synth_N_sf"/>
</dbReference>
<dbReference type="InterPro" id="IPR001841">
    <property type="entry name" value="Znf_RING"/>
</dbReference>
<dbReference type="SMART" id="SM00184">
    <property type="entry name" value="RING"/>
    <property type="match status" value="1"/>
</dbReference>
<dbReference type="GO" id="GO:0009686">
    <property type="term" value="P:gibberellin biosynthetic process"/>
    <property type="evidence" value="ECO:0007669"/>
    <property type="project" value="TreeGrafter"/>
</dbReference>
<dbReference type="PANTHER" id="PTHR31739:SF4">
    <property type="entry name" value="ENT-COPALYL DIPHOSPHATE SYNTHASE, CHLOROPLASTIC"/>
    <property type="match status" value="1"/>
</dbReference>
<evidence type="ECO:0000256" key="1">
    <source>
        <dbReference type="ARBA" id="ARBA00001946"/>
    </source>
</evidence>
<keyword evidence="12" id="KW-1185">Reference proteome</keyword>
<evidence type="ECO:0000256" key="5">
    <source>
        <dbReference type="ARBA" id="ARBA00022842"/>
    </source>
</evidence>
<feature type="domain" description="RING-type" evidence="10">
    <location>
        <begin position="400"/>
        <end position="435"/>
    </location>
</feature>
<dbReference type="InterPro" id="IPR008949">
    <property type="entry name" value="Isoprenoid_synthase_dom_sf"/>
</dbReference>
<dbReference type="GO" id="GO:0033331">
    <property type="term" value="P:ent-kaurene metabolic process"/>
    <property type="evidence" value="ECO:0007669"/>
    <property type="project" value="UniProtKB-ARBA"/>
</dbReference>
<evidence type="ECO:0000256" key="4">
    <source>
        <dbReference type="ARBA" id="ARBA00022833"/>
    </source>
</evidence>
<dbReference type="AlphaFoldDB" id="A0A2U1P3Z8"/>
<keyword evidence="2" id="KW-0479">Metal-binding</keyword>
<dbReference type="InterPro" id="IPR013083">
    <property type="entry name" value="Znf_RING/FYVE/PHD"/>
</dbReference>
<dbReference type="GO" id="GO:0009507">
    <property type="term" value="C:chloroplast"/>
    <property type="evidence" value="ECO:0007669"/>
    <property type="project" value="TreeGrafter"/>
</dbReference>
<dbReference type="FunFam" id="1.50.10.130:FF:000002">
    <property type="entry name" value="Ent-copalyl diphosphate synthase, chloroplastic"/>
    <property type="match status" value="1"/>
</dbReference>
<evidence type="ECO:0000259" key="10">
    <source>
        <dbReference type="PROSITE" id="PS50089"/>
    </source>
</evidence>
<dbReference type="EMBL" id="PKPP01001718">
    <property type="protein sequence ID" value="PWA80495.1"/>
    <property type="molecule type" value="Genomic_DNA"/>
</dbReference>
<dbReference type="STRING" id="35608.A0A2U1P3Z8"/>
<dbReference type="FunFam" id="1.10.1170.10:FF:000002">
    <property type="entry name" value="Baculoviral IAP repeat containing 7"/>
    <property type="match status" value="1"/>
</dbReference>
<dbReference type="OrthoDB" id="2343925at2759"/>
<dbReference type="Pfam" id="PF13920">
    <property type="entry name" value="zf-C3HC4_3"/>
    <property type="match status" value="1"/>
</dbReference>
<comment type="cofactor">
    <cofactor evidence="1">
        <name>Mg(2+)</name>
        <dbReference type="ChEBI" id="CHEBI:18420"/>
    </cofactor>
</comment>
<comment type="caution">
    <text evidence="11">The sequence shown here is derived from an EMBL/GenBank/DDBJ whole genome shotgun (WGS) entry which is preliminary data.</text>
</comment>
<dbReference type="GO" id="GO:0008270">
    <property type="term" value="F:zinc ion binding"/>
    <property type="evidence" value="ECO:0007669"/>
    <property type="project" value="UniProtKB-KW"/>
</dbReference>
<dbReference type="Gene3D" id="3.30.40.10">
    <property type="entry name" value="Zinc/RING finger domain, C3HC4 (zinc finger)"/>
    <property type="match status" value="1"/>
</dbReference>
<feature type="transmembrane region" description="Helical" evidence="9">
    <location>
        <begin position="148"/>
        <end position="177"/>
    </location>
</feature>
<dbReference type="Pfam" id="PF10269">
    <property type="entry name" value="Tmemb_185A"/>
    <property type="match status" value="1"/>
</dbReference>
<evidence type="ECO:0000256" key="8">
    <source>
        <dbReference type="PROSITE-ProRule" id="PRU00175"/>
    </source>
</evidence>
<dbReference type="SFLD" id="SFLDG01014">
    <property type="entry name" value="Terpene_Cyclase_Like_1_N-term"/>
    <property type="match status" value="1"/>
</dbReference>